<evidence type="ECO:0000313" key="5">
    <source>
        <dbReference type="Proteomes" id="UP000259173"/>
    </source>
</evidence>
<evidence type="ECO:0000313" key="3">
    <source>
        <dbReference type="EMBL" id="KCZ58197.1"/>
    </source>
</evidence>
<keyword evidence="1" id="KW-0812">Transmembrane</keyword>
<dbReference type="STRING" id="1280948.HY36_10075"/>
<feature type="transmembrane region" description="Helical" evidence="1">
    <location>
        <begin position="115"/>
        <end position="137"/>
    </location>
</feature>
<feature type="transmembrane region" description="Helical" evidence="1">
    <location>
        <begin position="34"/>
        <end position="53"/>
    </location>
</feature>
<dbReference type="Proteomes" id="UP000024547">
    <property type="component" value="Unassembled WGS sequence"/>
</dbReference>
<reference evidence="3 4" key="1">
    <citation type="journal article" date="2014" name="Antonie Van Leeuwenhoek">
        <title>Hyphomonas beringensis sp. nov. and Hyphomonas chukchiensis sp. nov., isolated from surface seawater of the Bering Sea and Chukchi Sea.</title>
        <authorList>
            <person name="Li C."/>
            <person name="Lai Q."/>
            <person name="Li G."/>
            <person name="Dong C."/>
            <person name="Wang J."/>
            <person name="Liao Y."/>
            <person name="Shao Z."/>
        </authorList>
    </citation>
    <scope>NUCLEOTIDE SEQUENCE [LARGE SCALE GENOMIC DNA]</scope>
    <source>
        <strain evidence="3 4">22II1-22F38</strain>
    </source>
</reference>
<dbReference type="EMBL" id="AWFH01000061">
    <property type="protein sequence ID" value="KCZ58197.1"/>
    <property type="molecule type" value="Genomic_DNA"/>
</dbReference>
<comment type="caution">
    <text evidence="3">The sequence shown here is derived from an EMBL/GenBank/DDBJ whole genome shotgun (WGS) entry which is preliminary data.</text>
</comment>
<evidence type="ECO:0000313" key="2">
    <source>
        <dbReference type="EMBL" id="HAE94172.1"/>
    </source>
</evidence>
<keyword evidence="1" id="KW-0472">Membrane</keyword>
<gene>
    <name evidence="2" type="ORF">DCG65_06405</name>
    <name evidence="3" type="ORF">HY36_10075</name>
</gene>
<dbReference type="GeneID" id="92500393"/>
<dbReference type="AlphaFoldDB" id="A0A059DXN7"/>
<reference evidence="2 5" key="2">
    <citation type="journal article" date="2018" name="Nat. Biotechnol.">
        <title>A standardized bacterial taxonomy based on genome phylogeny substantially revises the tree of life.</title>
        <authorList>
            <person name="Parks D.H."/>
            <person name="Chuvochina M."/>
            <person name="Waite D.W."/>
            <person name="Rinke C."/>
            <person name="Skarshewski A."/>
            <person name="Chaumeil P.A."/>
            <person name="Hugenholtz P."/>
        </authorList>
    </citation>
    <scope>NUCLEOTIDE SEQUENCE [LARGE SCALE GENOMIC DNA]</scope>
    <source>
        <strain evidence="2">UBA8557</strain>
    </source>
</reference>
<proteinExistence type="predicted"/>
<dbReference type="RefSeq" id="WP_035554704.1">
    <property type="nucleotide sequence ID" value="NZ_AWFH01000061.1"/>
</dbReference>
<dbReference type="EMBL" id="DMBR01000196">
    <property type="protein sequence ID" value="HAE94172.1"/>
    <property type="molecule type" value="Genomic_DNA"/>
</dbReference>
<keyword evidence="4" id="KW-1185">Reference proteome</keyword>
<accession>A0A059DXN7</accession>
<feature type="transmembrane region" description="Helical" evidence="1">
    <location>
        <begin position="6"/>
        <end position="27"/>
    </location>
</feature>
<feature type="transmembrane region" description="Helical" evidence="1">
    <location>
        <begin position="149"/>
        <end position="171"/>
    </location>
</feature>
<evidence type="ECO:0000256" key="1">
    <source>
        <dbReference type="SAM" id="Phobius"/>
    </source>
</evidence>
<feature type="transmembrane region" description="Helical" evidence="1">
    <location>
        <begin position="59"/>
        <end position="80"/>
    </location>
</feature>
<dbReference type="Proteomes" id="UP000259173">
    <property type="component" value="Unassembled WGS sequence"/>
</dbReference>
<organism evidence="3 4">
    <name type="scientific">Hyphomonas atlantica</name>
    <dbReference type="NCBI Taxonomy" id="1280948"/>
    <lineage>
        <taxon>Bacteria</taxon>
        <taxon>Pseudomonadati</taxon>
        <taxon>Pseudomonadota</taxon>
        <taxon>Alphaproteobacteria</taxon>
        <taxon>Hyphomonadales</taxon>
        <taxon>Hyphomonadaceae</taxon>
        <taxon>Hyphomonas</taxon>
    </lineage>
</organism>
<sequence length="195" mass="20470">MSPTDYIFATLAALGGLLGLALLYSVWRKPGRPVMLVVGWALVLSSLLVWFMVNMDRGVAQIASILMLVVAGLITWPGLLGTNGMHAPIRIRTIENTPPQAASIVQKATAVGSGIWTFLLAGPVAGVISFYAGGALLRVTVPETGNPANAAVGAFLFSLVAWALLSTLLLMEQRKLHRTLYALGACAVALAAAFI</sequence>
<protein>
    <submittedName>
        <fullName evidence="3">Uncharacterized protein</fullName>
    </submittedName>
</protein>
<dbReference type="OrthoDB" id="7632292at2"/>
<name>A0A059DXN7_9PROT</name>
<dbReference type="PATRIC" id="fig|1280948.3.peg.3136"/>
<keyword evidence="1" id="KW-1133">Transmembrane helix</keyword>
<evidence type="ECO:0000313" key="4">
    <source>
        <dbReference type="Proteomes" id="UP000024547"/>
    </source>
</evidence>
<dbReference type="eggNOG" id="ENOG50300TX">
    <property type="taxonomic scope" value="Bacteria"/>
</dbReference>